<protein>
    <submittedName>
        <fullName evidence="2">Uncharacterized protein</fullName>
    </submittedName>
</protein>
<name>A0A8H5ANT3_FUSOX</name>
<dbReference type="Proteomes" id="UP000558688">
    <property type="component" value="Unassembled WGS sequence"/>
</dbReference>
<organism evidence="2 3">
    <name type="scientific">Fusarium oxysporum</name>
    <name type="common">Fusarium vascular wilt</name>
    <dbReference type="NCBI Taxonomy" id="5507"/>
    <lineage>
        <taxon>Eukaryota</taxon>
        <taxon>Fungi</taxon>
        <taxon>Dikarya</taxon>
        <taxon>Ascomycota</taxon>
        <taxon>Pezizomycotina</taxon>
        <taxon>Sordariomycetes</taxon>
        <taxon>Hypocreomycetidae</taxon>
        <taxon>Hypocreales</taxon>
        <taxon>Nectriaceae</taxon>
        <taxon>Fusarium</taxon>
        <taxon>Fusarium oxysporum species complex</taxon>
    </lineage>
</organism>
<dbReference type="EMBL" id="JAAFOW010000340">
    <property type="protein sequence ID" value="KAF5266790.1"/>
    <property type="molecule type" value="Genomic_DNA"/>
</dbReference>
<evidence type="ECO:0000313" key="3">
    <source>
        <dbReference type="Proteomes" id="UP000558688"/>
    </source>
</evidence>
<evidence type="ECO:0000313" key="2">
    <source>
        <dbReference type="EMBL" id="KAF5266790.1"/>
    </source>
</evidence>
<reference evidence="2" key="1">
    <citation type="submission" date="2020-02" db="EMBL/GenBank/DDBJ databases">
        <title>Identification and distribution of gene clusters putatively required for synthesis of sphingolipid metabolism inhibitors in phylogenetically diverse species of the filamentous fungus Fusarium.</title>
        <authorList>
            <person name="Kim H.-S."/>
            <person name="Busman M."/>
            <person name="Brown D.W."/>
            <person name="Divon H."/>
            <person name="Uhlig S."/>
            <person name="Proctor R.H."/>
        </authorList>
    </citation>
    <scope>NUCLEOTIDE SEQUENCE [LARGE SCALE GENOMIC DNA]</scope>
    <source>
        <strain evidence="2">NRRL 39464</strain>
    </source>
</reference>
<evidence type="ECO:0000256" key="1">
    <source>
        <dbReference type="SAM" id="MobiDB-lite"/>
    </source>
</evidence>
<feature type="compositionally biased region" description="Basic and acidic residues" evidence="1">
    <location>
        <begin position="915"/>
        <end position="926"/>
    </location>
</feature>
<dbReference type="AlphaFoldDB" id="A0A8H5ANT3"/>
<feature type="compositionally biased region" description="Polar residues" evidence="1">
    <location>
        <begin position="806"/>
        <end position="819"/>
    </location>
</feature>
<gene>
    <name evidence="2" type="ORF">FOXYS1_2359</name>
</gene>
<accession>A0A8H5ANT3</accession>
<feature type="region of interest" description="Disordered" evidence="1">
    <location>
        <begin position="210"/>
        <end position="260"/>
    </location>
</feature>
<dbReference type="PANTHER" id="PTHR35391:SF7">
    <property type="entry name" value="C2H2-TYPE DOMAIN-CONTAINING PROTEIN"/>
    <property type="match status" value="1"/>
</dbReference>
<sequence>MAEPSDNAEQNGPKISACANDCLESFQKCLFSAASIHPRELSMVEDQLARFSSWANGIGVFAPGSASMDHRLRYAPDVTGVVIGLLESLNYRCQSLFKILISMIESSNQDNANQGFQKGLVDAASEISRLNKISNTIRRASKDTQALKASSFQIKDDEGNDVEDILREHFKHHICDKFPGLGEVLQDRLAQTMLLRRKRILYRRYRQGSTTIKSQKPEAEKPVELPNAQSAASSKHSKTQKNKPKEHNTRSRRALATPSQVKSATTLVPVNFQKAAANPSVVSASRTVALGSHEALIFPPSPGLALKKRYEQLKKQMNFTEHGASSLSEGFSEKELVGLIDITCPYCLHVLPAQQVFDDREWQNHVINDLDAYICLFEDCDEPDVLHSHSDEWLSHLQQHRRFWRCASHRDLDPFTSSAEYIAHMRDVHNSKLNDNQLRIMANRNSRKIPKIFPSCPLCGQDEDEVDGRLEDHLAGHLRSLALKSLPSYEGEIPEDITSDNDSIDISRPQSRSTIRDMRQAEDALSMDMLCSGEFWELWNPDVPQDVGVNFMGDAHTELERATLFFDTYSYKGYTSSPESDPILQSMLSQKRTSLDFRERVTDELNKGDTQASGPRFHSFEVGTSLRVIHKSKRSQKGTQTQLNTIIDDGEVVSQHGGVLSERNGYLVVTINYLQCSEPGKLICEARYGGNVSKFAFRAKRRVSDKTMVLDVPYDIPKSFVLSIFSETGKIGRGQTVTFLSVELDVSWIVSTNFLHGTVHKFYKRESDGTNKLRIGEISFDISWQLTDPRASETQDHDHGELAELSETNHISPSSQVPRVSQALDDDQESSEDERGAGQRPTVKERTPIIGGPSRERVGRRSDRISARYIRPRNPSVETEDEEARKERLSYQLPTQDVASRWPMPPPSASPLFTQRKEKPESDPLPRRKKGYTKRDKKEWESD</sequence>
<proteinExistence type="predicted"/>
<feature type="compositionally biased region" description="Basic and acidic residues" evidence="1">
    <location>
        <begin position="833"/>
        <end position="847"/>
    </location>
</feature>
<feature type="compositionally biased region" description="Basic and acidic residues" evidence="1">
    <location>
        <begin position="854"/>
        <end position="866"/>
    </location>
</feature>
<dbReference type="PANTHER" id="PTHR35391">
    <property type="entry name" value="C2H2-TYPE DOMAIN-CONTAINING PROTEIN-RELATED"/>
    <property type="match status" value="1"/>
</dbReference>
<comment type="caution">
    <text evidence="2">The sequence shown here is derived from an EMBL/GenBank/DDBJ whole genome shotgun (WGS) entry which is preliminary data.</text>
</comment>
<feature type="region of interest" description="Disordered" evidence="1">
    <location>
        <begin position="806"/>
        <end position="943"/>
    </location>
</feature>
<feature type="compositionally biased region" description="Basic and acidic residues" evidence="1">
    <location>
        <begin position="933"/>
        <end position="943"/>
    </location>
</feature>